<organism evidence="1 2">
    <name type="scientific">Bauhinia variegata</name>
    <name type="common">Purple orchid tree</name>
    <name type="synonym">Phanera variegata</name>
    <dbReference type="NCBI Taxonomy" id="167791"/>
    <lineage>
        <taxon>Eukaryota</taxon>
        <taxon>Viridiplantae</taxon>
        <taxon>Streptophyta</taxon>
        <taxon>Embryophyta</taxon>
        <taxon>Tracheophyta</taxon>
        <taxon>Spermatophyta</taxon>
        <taxon>Magnoliopsida</taxon>
        <taxon>eudicotyledons</taxon>
        <taxon>Gunneridae</taxon>
        <taxon>Pentapetalae</taxon>
        <taxon>rosids</taxon>
        <taxon>fabids</taxon>
        <taxon>Fabales</taxon>
        <taxon>Fabaceae</taxon>
        <taxon>Cercidoideae</taxon>
        <taxon>Cercideae</taxon>
        <taxon>Bauhiniinae</taxon>
        <taxon>Bauhinia</taxon>
    </lineage>
</organism>
<dbReference type="Proteomes" id="UP000828941">
    <property type="component" value="Chromosome 2"/>
</dbReference>
<dbReference type="EMBL" id="CM039427">
    <property type="protein sequence ID" value="KAI4354293.1"/>
    <property type="molecule type" value="Genomic_DNA"/>
</dbReference>
<comment type="caution">
    <text evidence="1">The sequence shown here is derived from an EMBL/GenBank/DDBJ whole genome shotgun (WGS) entry which is preliminary data.</text>
</comment>
<proteinExistence type="predicted"/>
<protein>
    <submittedName>
        <fullName evidence="1">Uncharacterized protein</fullName>
    </submittedName>
</protein>
<evidence type="ECO:0000313" key="1">
    <source>
        <dbReference type="EMBL" id="KAI4354293.1"/>
    </source>
</evidence>
<reference evidence="1 2" key="1">
    <citation type="journal article" date="2022" name="DNA Res.">
        <title>Chromosomal-level genome assembly of the orchid tree Bauhinia variegata (Leguminosae; Cercidoideae) supports the allotetraploid origin hypothesis of Bauhinia.</title>
        <authorList>
            <person name="Zhong Y."/>
            <person name="Chen Y."/>
            <person name="Zheng D."/>
            <person name="Pang J."/>
            <person name="Liu Y."/>
            <person name="Luo S."/>
            <person name="Meng S."/>
            <person name="Qian L."/>
            <person name="Wei D."/>
            <person name="Dai S."/>
            <person name="Zhou R."/>
        </authorList>
    </citation>
    <scope>NUCLEOTIDE SEQUENCE [LARGE SCALE GENOMIC DNA]</scope>
    <source>
        <strain evidence="1">BV-YZ2020</strain>
    </source>
</reference>
<sequence>MTSSEQQAQAIATPAAIVVGNAFVDQYYRMLHESPEHVHRFYHEDSKLGRVEKDGLMGIATTLQGINEKILLLGYSEFNSEIISVDAQESYGGGVLVLVTGFMTGKDVVRRKFTQSFFLAPQDKGYFVLNDVFRYVDENEIQGSTEDVESPVTPDQDPSVHVPEAGDKKDEDVDGEEVYNTENGRASIGEEEQPVPEVVDEIPDDSQMVTGSTSKIEEVRKKSYASIVKVMKESATPSSTQTASPVKSAPKSQEQQVITAPSPPNVSEATGSTANSNGSGNNQESEAEGYSIYMKGLPSNATTFLLENEFKKFGTIKSGGIQVRSQKGFCFGFVEFEEASAAQSAIEASPIIINGRSVVIEEKKSTNRGNSRGRFSSGRGAGFRNEGARSRGNYGNGRGYDRGDYNGRGDFGYRNGNRGGGFSNRAGDGYHRNDRMGGNGGRVNHTGGFAVNSTAKNMPVRVPATA</sequence>
<keyword evidence="2" id="KW-1185">Reference proteome</keyword>
<gene>
    <name evidence="1" type="ORF">L6164_003169</name>
</gene>
<name>A0ACB9Q0G8_BAUVA</name>
<evidence type="ECO:0000313" key="2">
    <source>
        <dbReference type="Proteomes" id="UP000828941"/>
    </source>
</evidence>
<accession>A0ACB9Q0G8</accession>